<protein>
    <submittedName>
        <fullName evidence="1">Uncharacterized protein</fullName>
    </submittedName>
</protein>
<sequence length="255" mass="29902">ANMLYAHIVQVDPSLLSRHFVKLVKSQAIRQAEQIKSGAIHPKDVNKQWNWIIAWIKKFSQVEHSLTYEDLVQVHDIIKLPLNDIFDANLIIDVVKTQEKKYSLVELMDMYFGLFNQKSPFGALMKSMENPEFSEIWHEYFAPMNIVSTTTSFDSAVNRSAVYKQQAEWINHELYLKNKSWEDSNLHERLIKRWIEERDEEKIYSADKKLGVDRRLKAEQKKIGIFKAWSLSEDSMGAMAYMVTDHFGTSFSGWY</sequence>
<organism evidence="1">
    <name type="scientific">marine sediment metagenome</name>
    <dbReference type="NCBI Taxonomy" id="412755"/>
    <lineage>
        <taxon>unclassified sequences</taxon>
        <taxon>metagenomes</taxon>
        <taxon>ecological metagenomes</taxon>
    </lineage>
</organism>
<accession>X1JM00</accession>
<reference evidence="1" key="1">
    <citation type="journal article" date="2014" name="Front. Microbiol.">
        <title>High frequency of phylogenetically diverse reductive dehalogenase-homologous genes in deep subseafloor sedimentary metagenomes.</title>
        <authorList>
            <person name="Kawai M."/>
            <person name="Futagami T."/>
            <person name="Toyoda A."/>
            <person name="Takaki Y."/>
            <person name="Nishi S."/>
            <person name="Hori S."/>
            <person name="Arai W."/>
            <person name="Tsubouchi T."/>
            <person name="Morono Y."/>
            <person name="Uchiyama I."/>
            <person name="Ito T."/>
            <person name="Fujiyama A."/>
            <person name="Inagaki F."/>
            <person name="Takami H."/>
        </authorList>
    </citation>
    <scope>NUCLEOTIDE SEQUENCE</scope>
    <source>
        <strain evidence="1">Expedition CK06-06</strain>
    </source>
</reference>
<dbReference type="EMBL" id="BARU01035067">
    <property type="protein sequence ID" value="GAH70808.1"/>
    <property type="molecule type" value="Genomic_DNA"/>
</dbReference>
<evidence type="ECO:0000313" key="1">
    <source>
        <dbReference type="EMBL" id="GAH70808.1"/>
    </source>
</evidence>
<name>X1JM00_9ZZZZ</name>
<gene>
    <name evidence="1" type="ORF">S03H2_54946</name>
</gene>
<comment type="caution">
    <text evidence="1">The sequence shown here is derived from an EMBL/GenBank/DDBJ whole genome shotgun (WGS) entry which is preliminary data.</text>
</comment>
<proteinExistence type="predicted"/>
<dbReference type="AlphaFoldDB" id="X1JM00"/>
<feature type="non-terminal residue" evidence="1">
    <location>
        <position position="1"/>
    </location>
</feature>
<feature type="non-terminal residue" evidence="1">
    <location>
        <position position="255"/>
    </location>
</feature>